<dbReference type="InterPro" id="IPR032466">
    <property type="entry name" value="Metal_Hydrolase"/>
</dbReference>
<dbReference type="InterPro" id="IPR011059">
    <property type="entry name" value="Metal-dep_hydrolase_composite"/>
</dbReference>
<organism evidence="1 2">
    <name type="scientific">Povalibacter uvarum</name>
    <dbReference type="NCBI Taxonomy" id="732238"/>
    <lineage>
        <taxon>Bacteria</taxon>
        <taxon>Pseudomonadati</taxon>
        <taxon>Pseudomonadota</taxon>
        <taxon>Gammaproteobacteria</taxon>
        <taxon>Steroidobacterales</taxon>
        <taxon>Steroidobacteraceae</taxon>
        <taxon>Povalibacter</taxon>
    </lineage>
</organism>
<dbReference type="SUPFAM" id="SSF51556">
    <property type="entry name" value="Metallo-dependent hydrolases"/>
    <property type="match status" value="1"/>
</dbReference>
<keyword evidence="1" id="KW-0489">Methyltransferase</keyword>
<keyword evidence="2" id="KW-1185">Reference proteome</keyword>
<dbReference type="RefSeq" id="WP_184334529.1">
    <property type="nucleotide sequence ID" value="NZ_JACHHZ010000005.1"/>
</dbReference>
<accession>A0A841HSZ4</accession>
<keyword evidence="1" id="KW-0808">Transferase</keyword>
<comment type="caution">
    <text evidence="1">The sequence shown here is derived from an EMBL/GenBank/DDBJ whole genome shotgun (WGS) entry which is preliminary data.</text>
</comment>
<dbReference type="InterPro" id="IPR051781">
    <property type="entry name" value="Metallo-dep_Hydrolase"/>
</dbReference>
<dbReference type="GO" id="GO:0008168">
    <property type="term" value="F:methyltransferase activity"/>
    <property type="evidence" value="ECO:0007669"/>
    <property type="project" value="UniProtKB-KW"/>
</dbReference>
<gene>
    <name evidence="1" type="ORF">HNQ60_004012</name>
</gene>
<sequence>MHDAGVDRRSFLSASVSLLLCGSAGAGGANPVAAAKTYAFEKAAWFDGHAFRAGAFYSVGGVLTFDRPGKVDEFVDLRGGYVVPPFAEAHNHNIEPRPKLAEVIRRYLTDGIFYVKVPANPPRAKVALQDLINKRDSIDVVFSNGCLTATGGHPMPLGQRNLERSGRAEDWAEGRFYFTIDGVEDLERKWPQVLESKPDFIKVLLQYSEEYGLRHANPLFNDWSGLNPAIVPLVVERAHAAGLRVSCHIETAADFHNALVAGVDEINHMPGLRPDRNDWVDVQIERYRISKADAELAARSGTVVVTTFVTAIARIDKANAGEAFREWRELLIWNLRVLKEAGVALAVGSDRYSDTAVAEAFALHSLGVFSNSELLRMWCDTSARTIFPGRKIGALREGYEASFLVLSGNPLSDFNAVRGIGRRFKQGQFIEM</sequence>
<dbReference type="Gene3D" id="3.20.20.140">
    <property type="entry name" value="Metal-dependent hydrolases"/>
    <property type="match status" value="1"/>
</dbReference>
<dbReference type="Proteomes" id="UP000588068">
    <property type="component" value="Unassembled WGS sequence"/>
</dbReference>
<proteinExistence type="predicted"/>
<dbReference type="PANTHER" id="PTHR43135:SF3">
    <property type="entry name" value="ALPHA-D-RIBOSE 1-METHYLPHOSPHONATE 5-TRIPHOSPHATE DIPHOSPHATASE"/>
    <property type="match status" value="1"/>
</dbReference>
<dbReference type="InterPro" id="IPR006311">
    <property type="entry name" value="TAT_signal"/>
</dbReference>
<dbReference type="GO" id="GO:0016810">
    <property type="term" value="F:hydrolase activity, acting on carbon-nitrogen (but not peptide) bonds"/>
    <property type="evidence" value="ECO:0007669"/>
    <property type="project" value="InterPro"/>
</dbReference>
<dbReference type="Gene3D" id="2.30.40.10">
    <property type="entry name" value="Urease, subunit C, domain 1"/>
    <property type="match status" value="1"/>
</dbReference>
<reference evidence="1 2" key="1">
    <citation type="submission" date="2020-08" db="EMBL/GenBank/DDBJ databases">
        <title>Genomic Encyclopedia of Type Strains, Phase IV (KMG-IV): sequencing the most valuable type-strain genomes for metagenomic binning, comparative biology and taxonomic classification.</title>
        <authorList>
            <person name="Goeker M."/>
        </authorList>
    </citation>
    <scope>NUCLEOTIDE SEQUENCE [LARGE SCALE GENOMIC DNA]</scope>
    <source>
        <strain evidence="1 2">DSM 26723</strain>
    </source>
</reference>
<evidence type="ECO:0000313" key="1">
    <source>
        <dbReference type="EMBL" id="MBB6095122.1"/>
    </source>
</evidence>
<dbReference type="GO" id="GO:0032259">
    <property type="term" value="P:methylation"/>
    <property type="evidence" value="ECO:0007669"/>
    <property type="project" value="UniProtKB-KW"/>
</dbReference>
<protein>
    <submittedName>
        <fullName evidence="1">SAM-dependent methyltransferase</fullName>
    </submittedName>
</protein>
<name>A0A841HSZ4_9GAMM</name>
<dbReference type="AlphaFoldDB" id="A0A841HSZ4"/>
<dbReference type="PANTHER" id="PTHR43135">
    <property type="entry name" value="ALPHA-D-RIBOSE 1-METHYLPHOSPHONATE 5-TRIPHOSPHATE DIPHOSPHATASE"/>
    <property type="match status" value="1"/>
</dbReference>
<dbReference type="PROSITE" id="PS51318">
    <property type="entry name" value="TAT"/>
    <property type="match status" value="1"/>
</dbReference>
<evidence type="ECO:0000313" key="2">
    <source>
        <dbReference type="Proteomes" id="UP000588068"/>
    </source>
</evidence>
<dbReference type="EMBL" id="JACHHZ010000005">
    <property type="protein sequence ID" value="MBB6095122.1"/>
    <property type="molecule type" value="Genomic_DNA"/>
</dbReference>